<evidence type="ECO:0000313" key="1">
    <source>
        <dbReference type="EMBL" id="KAI4322354.1"/>
    </source>
</evidence>
<comment type="caution">
    <text evidence="1">The sequence shown here is derived from an EMBL/GenBank/DDBJ whole genome shotgun (WGS) entry which is preliminary data.</text>
</comment>
<proteinExistence type="predicted"/>
<dbReference type="Proteomes" id="UP000828941">
    <property type="component" value="Chromosome 9"/>
</dbReference>
<reference evidence="1 2" key="1">
    <citation type="journal article" date="2022" name="DNA Res.">
        <title>Chromosomal-level genome assembly of the orchid tree Bauhinia variegata (Leguminosae; Cercidoideae) supports the allotetraploid origin hypothesis of Bauhinia.</title>
        <authorList>
            <person name="Zhong Y."/>
            <person name="Chen Y."/>
            <person name="Zheng D."/>
            <person name="Pang J."/>
            <person name="Liu Y."/>
            <person name="Luo S."/>
            <person name="Meng S."/>
            <person name="Qian L."/>
            <person name="Wei D."/>
            <person name="Dai S."/>
            <person name="Zhou R."/>
        </authorList>
    </citation>
    <scope>NUCLEOTIDE SEQUENCE [LARGE SCALE GENOMIC DNA]</scope>
    <source>
        <strain evidence="1">BV-YZ2020</strain>
    </source>
</reference>
<keyword evidence="2" id="KW-1185">Reference proteome</keyword>
<name>A0ACB9MFU3_BAUVA</name>
<gene>
    <name evidence="1" type="ORF">L6164_022058</name>
</gene>
<dbReference type="EMBL" id="CM039434">
    <property type="protein sequence ID" value="KAI4322354.1"/>
    <property type="molecule type" value="Genomic_DNA"/>
</dbReference>
<evidence type="ECO:0000313" key="2">
    <source>
        <dbReference type="Proteomes" id="UP000828941"/>
    </source>
</evidence>
<organism evidence="1 2">
    <name type="scientific">Bauhinia variegata</name>
    <name type="common">Purple orchid tree</name>
    <name type="synonym">Phanera variegata</name>
    <dbReference type="NCBI Taxonomy" id="167791"/>
    <lineage>
        <taxon>Eukaryota</taxon>
        <taxon>Viridiplantae</taxon>
        <taxon>Streptophyta</taxon>
        <taxon>Embryophyta</taxon>
        <taxon>Tracheophyta</taxon>
        <taxon>Spermatophyta</taxon>
        <taxon>Magnoliopsida</taxon>
        <taxon>eudicotyledons</taxon>
        <taxon>Gunneridae</taxon>
        <taxon>Pentapetalae</taxon>
        <taxon>rosids</taxon>
        <taxon>fabids</taxon>
        <taxon>Fabales</taxon>
        <taxon>Fabaceae</taxon>
        <taxon>Cercidoideae</taxon>
        <taxon>Cercideae</taxon>
        <taxon>Bauhiniinae</taxon>
        <taxon>Bauhinia</taxon>
    </lineage>
</organism>
<sequence>MKLESIGYSSSFFTCFLLLVLLFVANGQPLVPALFIFGDSVVDAGNNNNLYTIVKANFPPYGRDFKNHKPTGRFCNGKLASDFTAENLGFTSYPPAYLNLKSKGRNLLNGTNFASAASGYYESTAKLYHAIPLSQQLEHYRECQNKLVEVAGQANASSIISGAIHLISAGNSDFIQNYYINPLLYKVYTADQFSDILIQCYSNFIRKLYALGARKIGVTTLPPMGCLPAAITLFGSESNNCVDRLNNDAVNFNRKLNTTSQSLQKMLPGLNLALLDIYQPLYDLVTKPSENGFFEARKACCGTGLLETSILCNHKSIGTCANASEYVFWDGFHPSEAANKVLADDLLTAGISLIS</sequence>
<accession>A0ACB9MFU3</accession>
<protein>
    <submittedName>
        <fullName evidence="1">Uncharacterized protein</fullName>
    </submittedName>
</protein>